<dbReference type="GO" id="GO:0030150">
    <property type="term" value="P:protein import into mitochondrial matrix"/>
    <property type="evidence" value="ECO:0007669"/>
    <property type="project" value="InterPro"/>
</dbReference>
<gene>
    <name evidence="10" type="ORF">SERLADRAFT_435408</name>
</gene>
<dbReference type="EMBL" id="GL945431">
    <property type="protein sequence ID" value="EGO27632.1"/>
    <property type="molecule type" value="Genomic_DNA"/>
</dbReference>
<dbReference type="RefSeq" id="XP_007315723.1">
    <property type="nucleotide sequence ID" value="XM_007315661.1"/>
</dbReference>
<protein>
    <recommendedName>
        <fullName evidence="11">Tom7-domain-containing protein</fullName>
    </recommendedName>
</protein>
<organism>
    <name type="scientific">Serpula lacrymans var. lacrymans (strain S7.9)</name>
    <name type="common">Dry rot fungus</name>
    <dbReference type="NCBI Taxonomy" id="578457"/>
    <lineage>
        <taxon>Eukaryota</taxon>
        <taxon>Fungi</taxon>
        <taxon>Dikarya</taxon>
        <taxon>Basidiomycota</taxon>
        <taxon>Agaricomycotina</taxon>
        <taxon>Agaricomycetes</taxon>
        <taxon>Agaricomycetidae</taxon>
        <taxon>Boletales</taxon>
        <taxon>Coniophorineae</taxon>
        <taxon>Serpulaceae</taxon>
        <taxon>Serpula</taxon>
    </lineage>
</organism>
<dbReference type="HOGENOM" id="CLU_173610_1_1_1"/>
<sequence length="51" mass="5844">MPSEETKERITKVVEFGRTVLHYGWIPLIIYVGYTRSTPQPTLIKLISPLA</sequence>
<keyword evidence="6" id="KW-0653">Protein transport</keyword>
<dbReference type="OrthoDB" id="284357at2759"/>
<accession>F8NNW0</accession>
<dbReference type="KEGG" id="sla:SERLADRAFT_435408"/>
<dbReference type="PANTHER" id="PTHR34944">
    <property type="entry name" value="MITOCHONDRIAL IMPORT RECEPTOR SUBUNIT TOM7"/>
    <property type="match status" value="1"/>
</dbReference>
<dbReference type="AlphaFoldDB" id="F8NNW0"/>
<dbReference type="Proteomes" id="UP000008064">
    <property type="component" value="Unassembled WGS sequence"/>
</dbReference>
<evidence type="ECO:0000256" key="7">
    <source>
        <dbReference type="ARBA" id="ARBA00022989"/>
    </source>
</evidence>
<proteinExistence type="inferred from homology"/>
<evidence type="ECO:0008006" key="11">
    <source>
        <dbReference type="Google" id="ProtNLM"/>
    </source>
</evidence>
<dbReference type="GO" id="GO:0005742">
    <property type="term" value="C:mitochondrial outer membrane translocase complex"/>
    <property type="evidence" value="ECO:0007669"/>
    <property type="project" value="InterPro"/>
</dbReference>
<dbReference type="Pfam" id="PF08038">
    <property type="entry name" value="Tom7"/>
    <property type="match status" value="1"/>
</dbReference>
<reference evidence="10" key="1">
    <citation type="submission" date="2011-04" db="EMBL/GenBank/DDBJ databases">
        <title>Evolution of plant cell wall degrading machinery underlies the functional diversity of forest fungi.</title>
        <authorList>
            <consortium name="US DOE Joint Genome Institute (JGI-PGF)"/>
            <person name="Eastwood D.C."/>
            <person name="Floudas D."/>
            <person name="Binder M."/>
            <person name="Majcherczyk A."/>
            <person name="Schneider P."/>
            <person name="Aerts A."/>
            <person name="Asiegbu F.O."/>
            <person name="Baker S.E."/>
            <person name="Barry K."/>
            <person name="Bendiksby M."/>
            <person name="Blumentritt M."/>
            <person name="Coutinho P.M."/>
            <person name="Cullen D."/>
            <person name="Cullen D."/>
            <person name="Gathman A."/>
            <person name="Goodell B."/>
            <person name="Henrissat B."/>
            <person name="Ihrmark K."/>
            <person name="Kauserud H."/>
            <person name="Kohler A."/>
            <person name="LaButti K."/>
            <person name="Lapidus A."/>
            <person name="Lavin J.L."/>
            <person name="Lee Y.-H."/>
            <person name="Lindquist E."/>
            <person name="Lilly W."/>
            <person name="Lucas S."/>
            <person name="Morin E."/>
            <person name="Murat C."/>
            <person name="Oguiza J.A."/>
            <person name="Park J."/>
            <person name="Pisabarro A.G."/>
            <person name="Riley R."/>
            <person name="Rosling A."/>
            <person name="Salamov A."/>
            <person name="Schmidt O."/>
            <person name="Schmutz J."/>
            <person name="Skrede I."/>
            <person name="Stenlid J."/>
            <person name="Wiebenga A."/>
            <person name="Xie X."/>
            <person name="Kues U."/>
            <person name="Hibbett D.S."/>
            <person name="Hoffmeister D."/>
            <person name="Hogberg N."/>
            <person name="Martin F."/>
            <person name="Grigoriev I.V."/>
            <person name="Watkinson S.C."/>
        </authorList>
    </citation>
    <scope>NUCLEOTIDE SEQUENCE</scope>
    <source>
        <strain evidence="10">S7.9</strain>
    </source>
</reference>
<comment type="similarity">
    <text evidence="2">Belongs to the Tom7 family.</text>
</comment>
<keyword evidence="7" id="KW-1133">Transmembrane helix</keyword>
<dbReference type="PANTHER" id="PTHR34944:SF2">
    <property type="entry name" value="MITOCHONDRIAL IMPORT RECEPTOR SUBUNIT TOM7"/>
    <property type="match status" value="1"/>
</dbReference>
<evidence type="ECO:0000256" key="8">
    <source>
        <dbReference type="ARBA" id="ARBA00023128"/>
    </source>
</evidence>
<evidence type="ECO:0000256" key="1">
    <source>
        <dbReference type="ARBA" id="ARBA00004572"/>
    </source>
</evidence>
<dbReference type="GO" id="GO:0045040">
    <property type="term" value="P:protein insertion into mitochondrial outer membrane"/>
    <property type="evidence" value="ECO:0007669"/>
    <property type="project" value="TreeGrafter"/>
</dbReference>
<keyword evidence="8" id="KW-0496">Mitochondrion</keyword>
<evidence type="ECO:0000256" key="4">
    <source>
        <dbReference type="ARBA" id="ARBA00022692"/>
    </source>
</evidence>
<comment type="subcellular location">
    <subcellularLocation>
        <location evidence="1">Mitochondrion outer membrane</location>
        <topology evidence="1">Single-pass membrane protein</topology>
    </subcellularLocation>
</comment>
<keyword evidence="9" id="KW-0472">Membrane</keyword>
<evidence type="ECO:0000256" key="6">
    <source>
        <dbReference type="ARBA" id="ARBA00022927"/>
    </source>
</evidence>
<dbReference type="GeneID" id="18814538"/>
<keyword evidence="3" id="KW-0813">Transport</keyword>
<evidence type="ECO:0000256" key="5">
    <source>
        <dbReference type="ARBA" id="ARBA00022787"/>
    </source>
</evidence>
<keyword evidence="5" id="KW-1000">Mitochondrion outer membrane</keyword>
<keyword evidence="4" id="KW-0812">Transmembrane</keyword>
<evidence type="ECO:0000256" key="2">
    <source>
        <dbReference type="ARBA" id="ARBA00010917"/>
    </source>
</evidence>
<dbReference type="InterPro" id="IPR012621">
    <property type="entry name" value="Tom7"/>
</dbReference>
<evidence type="ECO:0000256" key="3">
    <source>
        <dbReference type="ARBA" id="ARBA00022448"/>
    </source>
</evidence>
<evidence type="ECO:0000313" key="10">
    <source>
        <dbReference type="EMBL" id="EGO27632.1"/>
    </source>
</evidence>
<name>F8NNW0_SERL9</name>
<evidence type="ECO:0000256" key="9">
    <source>
        <dbReference type="ARBA" id="ARBA00023136"/>
    </source>
</evidence>